<keyword evidence="13 14" id="KW-0472">Membrane</keyword>
<reference evidence="17" key="1">
    <citation type="journal article" date="2019" name="Int. J. Syst. Evol. Microbiol.">
        <title>The Global Catalogue of Microorganisms (GCM) 10K type strain sequencing project: providing services to taxonomists for standard genome sequencing and annotation.</title>
        <authorList>
            <consortium name="The Broad Institute Genomics Platform"/>
            <consortium name="The Broad Institute Genome Sequencing Center for Infectious Disease"/>
            <person name="Wu L."/>
            <person name="Ma J."/>
        </authorList>
    </citation>
    <scope>NUCLEOTIDE SEQUENCE [LARGE SCALE GENOMIC DNA]</scope>
    <source>
        <strain evidence="17">TISTR 2241</strain>
    </source>
</reference>
<feature type="domain" description="Histidine kinase" evidence="15">
    <location>
        <begin position="328"/>
        <end position="540"/>
    </location>
</feature>
<dbReference type="InterPro" id="IPR036890">
    <property type="entry name" value="HATPase_C_sf"/>
</dbReference>
<dbReference type="SMART" id="SM00387">
    <property type="entry name" value="HATPase_c"/>
    <property type="match status" value="1"/>
</dbReference>
<feature type="transmembrane region" description="Helical" evidence="14">
    <location>
        <begin position="120"/>
        <end position="142"/>
    </location>
</feature>
<name>A0ABW5PNH7_9BACI</name>
<dbReference type="InterPro" id="IPR003661">
    <property type="entry name" value="HisK_dim/P_dom"/>
</dbReference>
<protein>
    <recommendedName>
        <fullName evidence="3">histidine kinase</fullName>
        <ecNumber evidence="3">2.7.13.3</ecNumber>
    </recommendedName>
</protein>
<dbReference type="InterPro" id="IPR004358">
    <property type="entry name" value="Sig_transdc_His_kin-like_C"/>
</dbReference>
<feature type="transmembrane region" description="Helical" evidence="14">
    <location>
        <begin position="216"/>
        <end position="237"/>
    </location>
</feature>
<evidence type="ECO:0000256" key="6">
    <source>
        <dbReference type="ARBA" id="ARBA00022679"/>
    </source>
</evidence>
<organism evidence="16 17">
    <name type="scientific">Terrilactibacillus laevilacticus</name>
    <dbReference type="NCBI Taxonomy" id="1380157"/>
    <lineage>
        <taxon>Bacteria</taxon>
        <taxon>Bacillati</taxon>
        <taxon>Bacillota</taxon>
        <taxon>Bacilli</taxon>
        <taxon>Bacillales</taxon>
        <taxon>Bacillaceae</taxon>
        <taxon>Terrilactibacillus</taxon>
    </lineage>
</organism>
<keyword evidence="4" id="KW-1003">Cell membrane</keyword>
<dbReference type="Proteomes" id="UP001597458">
    <property type="component" value="Unassembled WGS sequence"/>
</dbReference>
<dbReference type="PANTHER" id="PTHR45528">
    <property type="entry name" value="SENSOR HISTIDINE KINASE CPXA"/>
    <property type="match status" value="1"/>
</dbReference>
<dbReference type="EC" id="2.7.13.3" evidence="3"/>
<accession>A0ABW5PNH7</accession>
<comment type="catalytic activity">
    <reaction evidence="1">
        <text>ATP + protein L-histidine = ADP + protein N-phospho-L-histidine.</text>
        <dbReference type="EC" id="2.7.13.3"/>
    </reaction>
</comment>
<comment type="subcellular location">
    <subcellularLocation>
        <location evidence="2">Cell membrane</location>
        <topology evidence="2">Multi-pass membrane protein</topology>
    </subcellularLocation>
</comment>
<evidence type="ECO:0000256" key="2">
    <source>
        <dbReference type="ARBA" id="ARBA00004651"/>
    </source>
</evidence>
<evidence type="ECO:0000313" key="17">
    <source>
        <dbReference type="Proteomes" id="UP001597458"/>
    </source>
</evidence>
<dbReference type="GO" id="GO:0016301">
    <property type="term" value="F:kinase activity"/>
    <property type="evidence" value="ECO:0007669"/>
    <property type="project" value="UniProtKB-KW"/>
</dbReference>
<dbReference type="Gene3D" id="3.30.565.10">
    <property type="entry name" value="Histidine kinase-like ATPase, C-terminal domain"/>
    <property type="match status" value="1"/>
</dbReference>
<dbReference type="SUPFAM" id="SSF55874">
    <property type="entry name" value="ATPase domain of HSP90 chaperone/DNA topoisomerase II/histidine kinase"/>
    <property type="match status" value="1"/>
</dbReference>
<gene>
    <name evidence="16" type="ORF">ACFSTF_03675</name>
</gene>
<keyword evidence="12" id="KW-0902">Two-component regulatory system</keyword>
<dbReference type="PANTHER" id="PTHR45528:SF1">
    <property type="entry name" value="SENSOR HISTIDINE KINASE CPXA"/>
    <property type="match status" value="1"/>
</dbReference>
<proteinExistence type="predicted"/>
<dbReference type="Gene3D" id="1.10.287.130">
    <property type="match status" value="1"/>
</dbReference>
<dbReference type="RefSeq" id="WP_181406373.1">
    <property type="nucleotide sequence ID" value="NZ_JBHUMR010000007.1"/>
</dbReference>
<dbReference type="PROSITE" id="PS50109">
    <property type="entry name" value="HIS_KIN"/>
    <property type="match status" value="1"/>
</dbReference>
<keyword evidence="6" id="KW-0808">Transferase</keyword>
<evidence type="ECO:0000259" key="15">
    <source>
        <dbReference type="PROSITE" id="PS50109"/>
    </source>
</evidence>
<dbReference type="InterPro" id="IPR003594">
    <property type="entry name" value="HATPase_dom"/>
</dbReference>
<evidence type="ECO:0000256" key="8">
    <source>
        <dbReference type="ARBA" id="ARBA00022741"/>
    </source>
</evidence>
<dbReference type="EMBL" id="JBHUMR010000007">
    <property type="protein sequence ID" value="MFD2616414.1"/>
    <property type="molecule type" value="Genomic_DNA"/>
</dbReference>
<dbReference type="SMART" id="SM00388">
    <property type="entry name" value="HisKA"/>
    <property type="match status" value="1"/>
</dbReference>
<feature type="transmembrane region" description="Helical" evidence="14">
    <location>
        <begin position="79"/>
        <end position="99"/>
    </location>
</feature>
<evidence type="ECO:0000256" key="5">
    <source>
        <dbReference type="ARBA" id="ARBA00022553"/>
    </source>
</evidence>
<feature type="transmembrane region" description="Helical" evidence="14">
    <location>
        <begin position="162"/>
        <end position="183"/>
    </location>
</feature>
<evidence type="ECO:0000256" key="7">
    <source>
        <dbReference type="ARBA" id="ARBA00022692"/>
    </source>
</evidence>
<dbReference type="Pfam" id="PF00512">
    <property type="entry name" value="HisKA"/>
    <property type="match status" value="1"/>
</dbReference>
<keyword evidence="10" id="KW-0067">ATP-binding</keyword>
<dbReference type="SUPFAM" id="SSF47384">
    <property type="entry name" value="Homodimeric domain of signal transducing histidine kinase"/>
    <property type="match status" value="1"/>
</dbReference>
<dbReference type="InterPro" id="IPR005467">
    <property type="entry name" value="His_kinase_dom"/>
</dbReference>
<evidence type="ECO:0000256" key="11">
    <source>
        <dbReference type="ARBA" id="ARBA00022989"/>
    </source>
</evidence>
<keyword evidence="11 14" id="KW-1133">Transmembrane helix</keyword>
<evidence type="ECO:0000256" key="12">
    <source>
        <dbReference type="ARBA" id="ARBA00023012"/>
    </source>
</evidence>
<evidence type="ECO:0000256" key="9">
    <source>
        <dbReference type="ARBA" id="ARBA00022777"/>
    </source>
</evidence>
<keyword evidence="9 16" id="KW-0418">Kinase</keyword>
<evidence type="ECO:0000313" key="16">
    <source>
        <dbReference type="EMBL" id="MFD2616414.1"/>
    </source>
</evidence>
<evidence type="ECO:0000256" key="10">
    <source>
        <dbReference type="ARBA" id="ARBA00022840"/>
    </source>
</evidence>
<dbReference type="InterPro" id="IPR036097">
    <property type="entry name" value="HisK_dim/P_sf"/>
</dbReference>
<keyword evidence="7 14" id="KW-0812">Transmembrane</keyword>
<evidence type="ECO:0000256" key="14">
    <source>
        <dbReference type="SAM" id="Phobius"/>
    </source>
</evidence>
<sequence length="540" mass="61973">MSKRTEFNTANFINIPDEGVGVGFQTTSESESLQAPSVTIVNVLRKNAKKFEGQIFILHSAPKNHFIMDQYHQYQVKKVIIIICFVFGLIALILSYYLYKKRNVWQRIVKTHFINVYDKIPIDVRFVLFLLNLIFVIAYINYSTSWTYVDYTFYSFDIFWEQGMAILSMATLAIQLIFLIDIVKNSNRSLQWEKSVIYFIYITITKALQNRVGMQLSVFILLTLIFLFGIVAALSYYVTGSLIPITLAFLLVGLPTLIVVLRYVGYLKRIMINARQIVRGETVQDLPVKGLTPLAKLAEDINSLKHGVKTSQKEQAKSERLKNELITNVSHDLRTPLTSVITYTELLKTPDLSHDERNSYVLIIDRKAKRLKVLIDDLFEVTKMTSGNIELNLEQVNLNELLQQALAEYDDIIQDSKLQFRVTKPDQPVHAIVDGQKIWRVFDNLIGNVVKYSLENTRVYIDLRAEKNEAIITFKNVTKYELGGNMDELFERFKRGDASRHTEGSGLGLAISKSIIDLHHGEFDIELDGDLFKVTVKLDI</sequence>
<keyword evidence="5" id="KW-0597">Phosphoprotein</keyword>
<dbReference type="InterPro" id="IPR050398">
    <property type="entry name" value="HssS/ArlS-like"/>
</dbReference>
<comment type="caution">
    <text evidence="16">The sequence shown here is derived from an EMBL/GenBank/DDBJ whole genome shotgun (WGS) entry which is preliminary data.</text>
</comment>
<dbReference type="Pfam" id="PF02518">
    <property type="entry name" value="HATPase_c"/>
    <property type="match status" value="1"/>
</dbReference>
<dbReference type="CDD" id="cd00082">
    <property type="entry name" value="HisKA"/>
    <property type="match status" value="1"/>
</dbReference>
<evidence type="ECO:0000256" key="4">
    <source>
        <dbReference type="ARBA" id="ARBA00022475"/>
    </source>
</evidence>
<evidence type="ECO:0000256" key="3">
    <source>
        <dbReference type="ARBA" id="ARBA00012438"/>
    </source>
</evidence>
<keyword evidence="8" id="KW-0547">Nucleotide-binding</keyword>
<keyword evidence="17" id="KW-1185">Reference proteome</keyword>
<dbReference type="PRINTS" id="PR00344">
    <property type="entry name" value="BCTRLSENSOR"/>
</dbReference>
<feature type="transmembrane region" description="Helical" evidence="14">
    <location>
        <begin position="243"/>
        <end position="265"/>
    </location>
</feature>
<evidence type="ECO:0000256" key="1">
    <source>
        <dbReference type="ARBA" id="ARBA00000085"/>
    </source>
</evidence>
<evidence type="ECO:0000256" key="13">
    <source>
        <dbReference type="ARBA" id="ARBA00023136"/>
    </source>
</evidence>